<evidence type="ECO:0000313" key="2">
    <source>
        <dbReference type="EMBL" id="EME45229.1"/>
    </source>
</evidence>
<gene>
    <name evidence="2" type="ORF">DOTSEDRAFT_79295</name>
</gene>
<dbReference type="OMA" id="IMNAFNE"/>
<evidence type="ECO:0000256" key="1">
    <source>
        <dbReference type="SAM" id="MobiDB-lite"/>
    </source>
</evidence>
<name>N1PS29_DOTSN</name>
<dbReference type="eggNOG" id="ENOG502SKBF">
    <property type="taxonomic scope" value="Eukaryota"/>
</dbReference>
<accession>N1PS29</accession>
<feature type="region of interest" description="Disordered" evidence="1">
    <location>
        <begin position="282"/>
        <end position="313"/>
    </location>
</feature>
<dbReference type="InterPro" id="IPR036069">
    <property type="entry name" value="DUF34/NIF3_sf"/>
</dbReference>
<protein>
    <submittedName>
        <fullName evidence="2">Uncharacterized protein</fullName>
    </submittedName>
</protein>
<reference evidence="3" key="1">
    <citation type="journal article" date="2012" name="PLoS Genet.">
        <title>The genomes of the fungal plant pathogens Cladosporium fulvum and Dothistroma septosporum reveal adaptation to different hosts and lifestyles but also signatures of common ancestry.</title>
        <authorList>
            <person name="de Wit P.J.G.M."/>
            <person name="van der Burgt A."/>
            <person name="Oekmen B."/>
            <person name="Stergiopoulos I."/>
            <person name="Abd-Elsalam K.A."/>
            <person name="Aerts A.L."/>
            <person name="Bahkali A.H."/>
            <person name="Beenen H.G."/>
            <person name="Chettri P."/>
            <person name="Cox M.P."/>
            <person name="Datema E."/>
            <person name="de Vries R.P."/>
            <person name="Dhillon B."/>
            <person name="Ganley A.R."/>
            <person name="Griffiths S.A."/>
            <person name="Guo Y."/>
            <person name="Hamelin R.C."/>
            <person name="Henrissat B."/>
            <person name="Kabir M.S."/>
            <person name="Jashni M.K."/>
            <person name="Kema G."/>
            <person name="Klaubauf S."/>
            <person name="Lapidus A."/>
            <person name="Levasseur A."/>
            <person name="Lindquist E."/>
            <person name="Mehrabi R."/>
            <person name="Ohm R.A."/>
            <person name="Owen T.J."/>
            <person name="Salamov A."/>
            <person name="Schwelm A."/>
            <person name="Schijlen E."/>
            <person name="Sun H."/>
            <person name="van den Burg H.A."/>
            <person name="van Ham R.C.H.J."/>
            <person name="Zhang S."/>
            <person name="Goodwin S.B."/>
            <person name="Grigoriev I.V."/>
            <person name="Collemare J."/>
            <person name="Bradshaw R.E."/>
        </authorList>
    </citation>
    <scope>NUCLEOTIDE SEQUENCE [LARGE SCALE GENOMIC DNA]</scope>
    <source>
        <strain evidence="3">NZE10 / CBS 128990</strain>
    </source>
</reference>
<dbReference type="SUPFAM" id="SSF102705">
    <property type="entry name" value="NIF3 (NGG1p interacting factor 3)-like"/>
    <property type="match status" value="1"/>
</dbReference>
<dbReference type="EMBL" id="KB446538">
    <property type="protein sequence ID" value="EME45229.1"/>
    <property type="molecule type" value="Genomic_DNA"/>
</dbReference>
<keyword evidence="3" id="KW-1185">Reference proteome</keyword>
<sequence length="313" mass="34646">MAVAWQLANRASVADLNAFIQAIFPIRLGDVPFLYHIPYSRSFDAANFFVSSIVLSITPTAGFYASLHSGTKIGFLHRPFNLDRREVPRLSTILANHKGFDEVLTVGNNVALAGRLGLDPRDAHIVQGYKGDPDRCIGLVGALRQHTQAAEVKSRVLHEFCGHFEGCFGFGDEDSAGEDEPSCDDDVLHAIAIMNAFHPEEVDRVLEISQQNGLLANKTDAKGLLYVTGAVREPGLRYSRERGIKVICVGHRVCEEWGIRHMAERLRERFPGLRVDEIYDEEEPREQLRRGKTGEQKVVDNTGNTGGLPVAAE</sequence>
<proteinExistence type="predicted"/>
<dbReference type="Proteomes" id="UP000016933">
    <property type="component" value="Unassembled WGS sequence"/>
</dbReference>
<feature type="compositionally biased region" description="Basic and acidic residues" evidence="1">
    <location>
        <begin position="285"/>
        <end position="298"/>
    </location>
</feature>
<evidence type="ECO:0000313" key="3">
    <source>
        <dbReference type="Proteomes" id="UP000016933"/>
    </source>
</evidence>
<reference evidence="2 3" key="2">
    <citation type="journal article" date="2012" name="PLoS Pathog.">
        <title>Diverse lifestyles and strategies of plant pathogenesis encoded in the genomes of eighteen Dothideomycetes fungi.</title>
        <authorList>
            <person name="Ohm R.A."/>
            <person name="Feau N."/>
            <person name="Henrissat B."/>
            <person name="Schoch C.L."/>
            <person name="Horwitz B.A."/>
            <person name="Barry K.W."/>
            <person name="Condon B.J."/>
            <person name="Copeland A.C."/>
            <person name="Dhillon B."/>
            <person name="Glaser F."/>
            <person name="Hesse C.N."/>
            <person name="Kosti I."/>
            <person name="LaButti K."/>
            <person name="Lindquist E.A."/>
            <person name="Lucas S."/>
            <person name="Salamov A.A."/>
            <person name="Bradshaw R.E."/>
            <person name="Ciuffetti L."/>
            <person name="Hamelin R.C."/>
            <person name="Kema G.H.J."/>
            <person name="Lawrence C."/>
            <person name="Scott J.A."/>
            <person name="Spatafora J.W."/>
            <person name="Turgeon B.G."/>
            <person name="de Wit P.J.G.M."/>
            <person name="Zhong S."/>
            <person name="Goodwin S.B."/>
            <person name="Grigoriev I.V."/>
        </authorList>
    </citation>
    <scope>NUCLEOTIDE SEQUENCE [LARGE SCALE GENOMIC DNA]</scope>
    <source>
        <strain evidence="3">NZE10 / CBS 128990</strain>
    </source>
</reference>
<dbReference type="AlphaFoldDB" id="N1PS29"/>
<dbReference type="Gene3D" id="3.40.1390.30">
    <property type="entry name" value="NIF3 (NGG1p interacting factor 3)-like"/>
    <property type="match status" value="1"/>
</dbReference>
<organism evidence="2 3">
    <name type="scientific">Dothistroma septosporum (strain NZE10 / CBS 128990)</name>
    <name type="common">Red band needle blight fungus</name>
    <name type="synonym">Mycosphaerella pini</name>
    <dbReference type="NCBI Taxonomy" id="675120"/>
    <lineage>
        <taxon>Eukaryota</taxon>
        <taxon>Fungi</taxon>
        <taxon>Dikarya</taxon>
        <taxon>Ascomycota</taxon>
        <taxon>Pezizomycotina</taxon>
        <taxon>Dothideomycetes</taxon>
        <taxon>Dothideomycetidae</taxon>
        <taxon>Mycosphaerellales</taxon>
        <taxon>Mycosphaerellaceae</taxon>
        <taxon>Dothistroma</taxon>
    </lineage>
</organism>
<dbReference type="HOGENOM" id="CLU_070095_0_0_1"/>
<dbReference type="OrthoDB" id="2592744at2759"/>